<dbReference type="SUPFAM" id="SSF57667">
    <property type="entry name" value="beta-beta-alpha zinc fingers"/>
    <property type="match status" value="1"/>
</dbReference>
<dbReference type="GO" id="GO:0005634">
    <property type="term" value="C:nucleus"/>
    <property type="evidence" value="ECO:0007669"/>
    <property type="project" value="TreeGrafter"/>
</dbReference>
<evidence type="ECO:0000313" key="9">
    <source>
        <dbReference type="EMBL" id="GJE86449.1"/>
    </source>
</evidence>
<dbReference type="InterPro" id="IPR018957">
    <property type="entry name" value="Znf_C3HC4_RING-type"/>
</dbReference>
<feature type="compositionally biased region" description="Low complexity" evidence="6">
    <location>
        <begin position="458"/>
        <end position="475"/>
    </location>
</feature>
<dbReference type="SUPFAM" id="SSF57850">
    <property type="entry name" value="RING/U-box"/>
    <property type="match status" value="1"/>
</dbReference>
<keyword evidence="1" id="KW-0479">Metal-binding</keyword>
<evidence type="ECO:0000256" key="4">
    <source>
        <dbReference type="ARBA" id="ARBA00022833"/>
    </source>
</evidence>
<dbReference type="SMART" id="SM00184">
    <property type="entry name" value="RING"/>
    <property type="match status" value="1"/>
</dbReference>
<dbReference type="InterPro" id="IPR001841">
    <property type="entry name" value="Znf_RING"/>
</dbReference>
<dbReference type="AlphaFoldDB" id="A0A9P3G2G7"/>
<dbReference type="GO" id="GO:0008270">
    <property type="term" value="F:zinc ion binding"/>
    <property type="evidence" value="ECO:0007669"/>
    <property type="project" value="UniProtKB-KW"/>
</dbReference>
<evidence type="ECO:0000259" key="8">
    <source>
        <dbReference type="PROSITE" id="PS50157"/>
    </source>
</evidence>
<dbReference type="EMBL" id="BPQB01000004">
    <property type="protein sequence ID" value="GJE86449.1"/>
    <property type="molecule type" value="Genomic_DNA"/>
</dbReference>
<dbReference type="InterPro" id="IPR036236">
    <property type="entry name" value="Znf_C2H2_sf"/>
</dbReference>
<gene>
    <name evidence="9" type="ORF">PsYK624_025290</name>
</gene>
<name>A0A9P3G2G7_9APHY</name>
<organism evidence="9 10">
    <name type="scientific">Phanerochaete sordida</name>
    <dbReference type="NCBI Taxonomy" id="48140"/>
    <lineage>
        <taxon>Eukaryota</taxon>
        <taxon>Fungi</taxon>
        <taxon>Dikarya</taxon>
        <taxon>Basidiomycota</taxon>
        <taxon>Agaricomycotina</taxon>
        <taxon>Agaricomycetes</taxon>
        <taxon>Polyporales</taxon>
        <taxon>Phanerochaetaceae</taxon>
        <taxon>Phanerochaete</taxon>
    </lineage>
</organism>
<dbReference type="PROSITE" id="PS50157">
    <property type="entry name" value="ZINC_FINGER_C2H2_2"/>
    <property type="match status" value="3"/>
</dbReference>
<dbReference type="GO" id="GO:0000981">
    <property type="term" value="F:DNA-binding transcription factor activity, RNA polymerase II-specific"/>
    <property type="evidence" value="ECO:0007669"/>
    <property type="project" value="TreeGrafter"/>
</dbReference>
<dbReference type="PROSITE" id="PS50089">
    <property type="entry name" value="ZF_RING_2"/>
    <property type="match status" value="1"/>
</dbReference>
<evidence type="ECO:0000259" key="7">
    <source>
        <dbReference type="PROSITE" id="PS50089"/>
    </source>
</evidence>
<dbReference type="PROSITE" id="PS00518">
    <property type="entry name" value="ZF_RING_1"/>
    <property type="match status" value="1"/>
</dbReference>
<dbReference type="Pfam" id="PF13912">
    <property type="entry name" value="zf-C2H2_6"/>
    <property type="match status" value="2"/>
</dbReference>
<dbReference type="InterPro" id="IPR013083">
    <property type="entry name" value="Znf_RING/FYVE/PHD"/>
</dbReference>
<dbReference type="Pfam" id="PF00097">
    <property type="entry name" value="zf-C3HC4"/>
    <property type="match status" value="1"/>
</dbReference>
<feature type="domain" description="RING-type" evidence="7">
    <location>
        <begin position="642"/>
        <end position="680"/>
    </location>
</feature>
<evidence type="ECO:0000256" key="3">
    <source>
        <dbReference type="ARBA" id="ARBA00022771"/>
    </source>
</evidence>
<feature type="compositionally biased region" description="Basic and acidic residues" evidence="6">
    <location>
        <begin position="559"/>
        <end position="572"/>
    </location>
</feature>
<feature type="region of interest" description="Disordered" evidence="6">
    <location>
        <begin position="290"/>
        <end position="542"/>
    </location>
</feature>
<dbReference type="Gene3D" id="3.30.160.60">
    <property type="entry name" value="Classic Zinc Finger"/>
    <property type="match status" value="3"/>
</dbReference>
<feature type="compositionally biased region" description="Polar residues" evidence="6">
    <location>
        <begin position="507"/>
        <end position="517"/>
    </location>
</feature>
<feature type="compositionally biased region" description="Low complexity" evidence="6">
    <location>
        <begin position="429"/>
        <end position="445"/>
    </location>
</feature>
<dbReference type="InterPro" id="IPR013087">
    <property type="entry name" value="Znf_C2H2_type"/>
</dbReference>
<feature type="domain" description="C2H2-type" evidence="8">
    <location>
        <begin position="191"/>
        <end position="219"/>
    </location>
</feature>
<evidence type="ECO:0000313" key="10">
    <source>
        <dbReference type="Proteomes" id="UP000703269"/>
    </source>
</evidence>
<dbReference type="Gene3D" id="3.30.40.10">
    <property type="entry name" value="Zinc/RING finger domain, C3HC4 (zinc finger)"/>
    <property type="match status" value="1"/>
</dbReference>
<keyword evidence="10" id="KW-1185">Reference proteome</keyword>
<feature type="compositionally biased region" description="Polar residues" evidence="6">
    <location>
        <begin position="418"/>
        <end position="427"/>
    </location>
</feature>
<proteinExistence type="predicted"/>
<dbReference type="InterPro" id="IPR017907">
    <property type="entry name" value="Znf_RING_CS"/>
</dbReference>
<dbReference type="PANTHER" id="PTHR24379">
    <property type="entry name" value="KRAB AND ZINC FINGER DOMAIN-CONTAINING"/>
    <property type="match status" value="1"/>
</dbReference>
<dbReference type="Proteomes" id="UP000703269">
    <property type="component" value="Unassembled WGS sequence"/>
</dbReference>
<dbReference type="SMART" id="SM00355">
    <property type="entry name" value="ZnF_C2H2"/>
    <property type="match status" value="10"/>
</dbReference>
<evidence type="ECO:0000256" key="2">
    <source>
        <dbReference type="ARBA" id="ARBA00022737"/>
    </source>
</evidence>
<evidence type="ECO:0000256" key="6">
    <source>
        <dbReference type="SAM" id="MobiDB-lite"/>
    </source>
</evidence>
<dbReference type="GO" id="GO:0000977">
    <property type="term" value="F:RNA polymerase II transcription regulatory region sequence-specific DNA binding"/>
    <property type="evidence" value="ECO:0007669"/>
    <property type="project" value="TreeGrafter"/>
</dbReference>
<feature type="region of interest" description="Disordered" evidence="6">
    <location>
        <begin position="559"/>
        <end position="633"/>
    </location>
</feature>
<dbReference type="PANTHER" id="PTHR24379:SF127">
    <property type="entry name" value="BLOODY FINGERS-RELATED"/>
    <property type="match status" value="1"/>
</dbReference>
<dbReference type="OrthoDB" id="2795162at2759"/>
<dbReference type="PROSITE" id="PS00028">
    <property type="entry name" value="ZINC_FINGER_C2H2_1"/>
    <property type="match status" value="3"/>
</dbReference>
<keyword evidence="2" id="KW-0677">Repeat</keyword>
<feature type="compositionally biased region" description="Low complexity" evidence="6">
    <location>
        <begin position="492"/>
        <end position="506"/>
    </location>
</feature>
<feature type="domain" description="C2H2-type" evidence="8">
    <location>
        <begin position="111"/>
        <end position="136"/>
    </location>
</feature>
<evidence type="ECO:0000256" key="1">
    <source>
        <dbReference type="ARBA" id="ARBA00022723"/>
    </source>
</evidence>
<feature type="compositionally biased region" description="Polar residues" evidence="6">
    <location>
        <begin position="290"/>
        <end position="316"/>
    </location>
</feature>
<keyword evidence="4" id="KW-0862">Zinc</keyword>
<protein>
    <submittedName>
        <fullName evidence="9">Zinc finger protein</fullName>
    </submittedName>
</protein>
<evidence type="ECO:0000256" key="5">
    <source>
        <dbReference type="PROSITE-ProRule" id="PRU00042"/>
    </source>
</evidence>
<accession>A0A9P3G2G7</accession>
<comment type="caution">
    <text evidence="9">The sequence shown here is derived from an EMBL/GenBank/DDBJ whole genome shotgun (WGS) entry which is preliminary data.</text>
</comment>
<sequence>MVVCTICNGRFFATQVAYEQHAKTSKAHFGYKCTICNVTFPSTFARSGHLMQNHQELLCRQCNRYYLSLDSLHQHYRTDPSHPSCPQCDTGFADRIALAAHLVNVHPEPAFPCDICDVSFHDQTELEEHWKESPEHPSCLICDVGFRAELIFTTHIRSMHPELWCGHCRIAFASSGQLLEHFLDAESSVHPTCTMCGEGFENQDILEEHMAMRHQPAPPTPPPPTPATIQDESSDIMCTKCDRTYRRTEDLLRHYQDSPAHPTCMTCFKGFLNDHAFSTHMAEEHPISYSRASTRYTDDTSVQSPPRTETVLSTPRDSLFPINADTDNTSHSQTSSRTQTALGYSRISTKDFESAPAGRRASSEPTPTLPVVDLSEPPETPQEPPSEDGEETDYERATESVYVTPSEEIVVSPIRSIRTVSYDSRPSTPERLPSPSSLVSPCSPRYDPDEHDSPTRFSPPLQSSSSSSISSPESPTYARTAQSFVTAMPPLRSTTSRQSTRSTTSTNVKAASTRSSPAPQPTVLPLSPHTLRPPSQASHRSLHARGTFWAGHFEYTSRPKESVHDALADGSRKSSRSRSNRTPSPRSQEGSDKSSSRTMNSNAAPRIPPPPSVSPARGEGRGDAPSKPAPPSVPPHALAWHCRHCGAEPHDPTTTMCGHLFCHGCIVKELAKNLQCPVCKKVMLVRLHVQC</sequence>
<feature type="compositionally biased region" description="Low complexity" evidence="6">
    <location>
        <begin position="329"/>
        <end position="340"/>
    </location>
</feature>
<keyword evidence="3 5" id="KW-0863">Zinc-finger</keyword>
<reference evidence="9 10" key="1">
    <citation type="submission" date="2021-08" db="EMBL/GenBank/DDBJ databases">
        <title>Draft Genome Sequence of Phanerochaete sordida strain YK-624.</title>
        <authorList>
            <person name="Mori T."/>
            <person name="Dohra H."/>
            <person name="Suzuki T."/>
            <person name="Kawagishi H."/>
            <person name="Hirai H."/>
        </authorList>
    </citation>
    <scope>NUCLEOTIDE SEQUENCE [LARGE SCALE GENOMIC DNA]</scope>
    <source>
        <strain evidence="9 10">YK-624</strain>
    </source>
</reference>
<feature type="domain" description="C2H2-type" evidence="8">
    <location>
        <begin position="236"/>
        <end position="261"/>
    </location>
</feature>